<protein>
    <recommendedName>
        <fullName evidence="1">A-factor biosynthesis hotdog domain-containing protein</fullName>
    </recommendedName>
</protein>
<dbReference type="AlphaFoldDB" id="A0A7K0CKU1"/>
<comment type="caution">
    <text evidence="2">The sequence shown here is derived from an EMBL/GenBank/DDBJ whole genome shotgun (WGS) entry which is preliminary data.</text>
</comment>
<proteinExistence type="predicted"/>
<reference evidence="2 3" key="1">
    <citation type="submission" date="2019-10" db="EMBL/GenBank/DDBJ databases">
        <title>Streptomyces smaragdinus sp. nov. and Streptomyces fabii sp. nov., isolated from the gut of fungus growing-termite Macrotermes natalensis.</title>
        <authorList>
            <person name="Schwitalla J."/>
            <person name="Benndorf R."/>
            <person name="Martin K."/>
            <person name="De Beer W."/>
            <person name="Kaster A.-K."/>
            <person name="Vollmers J."/>
            <person name="Poulsen M."/>
            <person name="Beemelmanns C."/>
        </authorList>
    </citation>
    <scope>NUCLEOTIDE SEQUENCE [LARGE SCALE GENOMIC DNA]</scope>
    <source>
        <strain evidence="2 3">RB5</strain>
    </source>
</reference>
<evidence type="ECO:0000313" key="3">
    <source>
        <dbReference type="Proteomes" id="UP000466345"/>
    </source>
</evidence>
<name>A0A7K0CKU1_9ACTN</name>
<evidence type="ECO:0000313" key="2">
    <source>
        <dbReference type="EMBL" id="MQY14110.1"/>
    </source>
</evidence>
<accession>A0A7K0CKU1</accession>
<dbReference type="Pfam" id="PF03756">
    <property type="entry name" value="AfsA"/>
    <property type="match status" value="2"/>
</dbReference>
<dbReference type="Proteomes" id="UP000466345">
    <property type="component" value="Unassembled WGS sequence"/>
</dbReference>
<keyword evidence="3" id="KW-1185">Reference proteome</keyword>
<sequence>MTVDKGTASIRTLPGSGVTGTSHLIHRTPARDHYFLDAPSLGEENFELAGELPLDHPLFNGGAGHFHDMLVATETIREVGELIGHRYFAIPADRPGLFYQFTLTLTDLAAWRDTGAGDTLPLATRIRARPANVVNDVPRGLDFHLGLTLGDRPCADGTARLVFLNSQVYRKHVAHTRWAKLSAPELDDAPDGEPVAVAAAEAGRRDPDTVVISEPADTTRGWLTCWLLTEGISPVFGTAGGRLTGLHLLEALRQASVVAVGRTHGLDPDRSTLGSVQVHFRGQAELDLPLRCVAVAGPLGRDPEGRASVPVTLTVTQRRRAVAEARTAVIQDH</sequence>
<evidence type="ECO:0000259" key="1">
    <source>
        <dbReference type="Pfam" id="PF03756"/>
    </source>
</evidence>
<feature type="domain" description="A-factor biosynthesis hotdog" evidence="1">
    <location>
        <begin position="25"/>
        <end position="160"/>
    </location>
</feature>
<feature type="domain" description="A-factor biosynthesis hotdog" evidence="1">
    <location>
        <begin position="203"/>
        <end position="327"/>
    </location>
</feature>
<dbReference type="OrthoDB" id="4317008at2"/>
<dbReference type="EMBL" id="WEGJ01000018">
    <property type="protein sequence ID" value="MQY14110.1"/>
    <property type="molecule type" value="Genomic_DNA"/>
</dbReference>
<organism evidence="2 3">
    <name type="scientific">Streptomyces smaragdinus</name>
    <dbReference type="NCBI Taxonomy" id="2585196"/>
    <lineage>
        <taxon>Bacteria</taxon>
        <taxon>Bacillati</taxon>
        <taxon>Actinomycetota</taxon>
        <taxon>Actinomycetes</taxon>
        <taxon>Kitasatosporales</taxon>
        <taxon>Streptomycetaceae</taxon>
        <taxon>Streptomyces</taxon>
    </lineage>
</organism>
<dbReference type="RefSeq" id="WP_153454459.1">
    <property type="nucleotide sequence ID" value="NZ_WEGJ01000018.1"/>
</dbReference>
<dbReference type="InterPro" id="IPR005509">
    <property type="entry name" value="AfsA_hotdog_dom"/>
</dbReference>
<gene>
    <name evidence="2" type="ORF">SRB5_42720</name>
</gene>